<reference evidence="3 4" key="1">
    <citation type="submission" date="2019-04" db="EMBL/GenBank/DDBJ databases">
        <title>Friends and foes A comparative genomics study of 23 Aspergillus species from section Flavi.</title>
        <authorList>
            <consortium name="DOE Joint Genome Institute"/>
            <person name="Kjaerbolling I."/>
            <person name="Vesth T."/>
            <person name="Frisvad J.C."/>
            <person name="Nybo J.L."/>
            <person name="Theobald S."/>
            <person name="Kildgaard S."/>
            <person name="Isbrandt T."/>
            <person name="Kuo A."/>
            <person name="Sato A."/>
            <person name="Lyhne E.K."/>
            <person name="Kogle M.E."/>
            <person name="Wiebenga A."/>
            <person name="Kun R.S."/>
            <person name="Lubbers R.J."/>
            <person name="Makela M.R."/>
            <person name="Barry K."/>
            <person name="Chovatia M."/>
            <person name="Clum A."/>
            <person name="Daum C."/>
            <person name="Haridas S."/>
            <person name="He G."/>
            <person name="LaButti K."/>
            <person name="Lipzen A."/>
            <person name="Mondo S."/>
            <person name="Riley R."/>
            <person name="Salamov A."/>
            <person name="Simmons B.A."/>
            <person name="Magnuson J.K."/>
            <person name="Henrissat B."/>
            <person name="Mortensen U.H."/>
            <person name="Larsen T.O."/>
            <person name="Devries R.P."/>
            <person name="Grigoriev I.V."/>
            <person name="Machida M."/>
            <person name="Baker S.E."/>
            <person name="Andersen M.R."/>
        </authorList>
    </citation>
    <scope>NUCLEOTIDE SEQUENCE [LARGE SCALE GENOMIC DNA]</scope>
    <source>
        <strain evidence="3 4">CBS 117626</strain>
    </source>
</reference>
<evidence type="ECO:0000313" key="3">
    <source>
        <dbReference type="EMBL" id="KAE8155488.1"/>
    </source>
</evidence>
<dbReference type="GO" id="GO:0000062">
    <property type="term" value="F:fatty-acyl-CoA binding"/>
    <property type="evidence" value="ECO:0007669"/>
    <property type="project" value="TreeGrafter"/>
</dbReference>
<keyword evidence="1" id="KW-0446">Lipid-binding</keyword>
<accession>A0A5N6UA67</accession>
<dbReference type="Pfam" id="PF12796">
    <property type="entry name" value="Ank_2"/>
    <property type="match status" value="1"/>
</dbReference>
<evidence type="ECO:0000256" key="2">
    <source>
        <dbReference type="PROSITE-ProRule" id="PRU00023"/>
    </source>
</evidence>
<dbReference type="PROSITE" id="PS50297">
    <property type="entry name" value="ANK_REP_REGION"/>
    <property type="match status" value="1"/>
</dbReference>
<gene>
    <name evidence="3" type="ORF">BDV40DRAFT_306959</name>
</gene>
<organism evidence="3 4">
    <name type="scientific">Aspergillus tamarii</name>
    <dbReference type="NCBI Taxonomy" id="41984"/>
    <lineage>
        <taxon>Eukaryota</taxon>
        <taxon>Fungi</taxon>
        <taxon>Dikarya</taxon>
        <taxon>Ascomycota</taxon>
        <taxon>Pezizomycotina</taxon>
        <taxon>Eurotiomycetes</taxon>
        <taxon>Eurotiomycetidae</taxon>
        <taxon>Eurotiales</taxon>
        <taxon>Aspergillaceae</taxon>
        <taxon>Aspergillus</taxon>
        <taxon>Aspergillus subgen. Circumdati</taxon>
    </lineage>
</organism>
<feature type="repeat" description="ANK" evidence="2">
    <location>
        <begin position="87"/>
        <end position="119"/>
    </location>
</feature>
<name>A0A5N6UA67_ASPTM</name>
<dbReference type="OrthoDB" id="4807664at2759"/>
<evidence type="ECO:0000256" key="1">
    <source>
        <dbReference type="ARBA" id="ARBA00023121"/>
    </source>
</evidence>
<dbReference type="PROSITE" id="PS50088">
    <property type="entry name" value="ANK_REPEAT"/>
    <property type="match status" value="1"/>
</dbReference>
<dbReference type="SMART" id="SM00248">
    <property type="entry name" value="ANK"/>
    <property type="match status" value="2"/>
</dbReference>
<dbReference type="InterPro" id="IPR002110">
    <property type="entry name" value="Ankyrin_rpt"/>
</dbReference>
<keyword evidence="4" id="KW-1185">Reference proteome</keyword>
<protein>
    <submittedName>
        <fullName evidence="3">Ankyrin repeat-containing domain protein</fullName>
    </submittedName>
</protein>
<dbReference type="PANTHER" id="PTHR24119:SF0">
    <property type="entry name" value="ACYL-COA-BINDING DOMAIN-CONTAINING PROTEIN 6"/>
    <property type="match status" value="1"/>
</dbReference>
<dbReference type="AlphaFoldDB" id="A0A5N6UA67"/>
<sequence>MGESFQREFERIKSLRYIQKTQLVVDFLNWAQVELGKYQDSNRTDKTPNFRGPYERTLLSYAAMADCTELTNYLLRRGALKDDCDQDGRTSLSWAAEYGALATAKILVNHKADVNAKCDNGSTPLTWLRFAGSNDEATRDTEAYLIQMGAIGETLVKLH</sequence>
<dbReference type="InterPro" id="IPR036770">
    <property type="entry name" value="Ankyrin_rpt-contain_sf"/>
</dbReference>
<proteinExistence type="predicted"/>
<dbReference type="PANTHER" id="PTHR24119">
    <property type="entry name" value="ACYL-COA-BINDING DOMAIN-CONTAINING PROTEIN 6"/>
    <property type="match status" value="1"/>
</dbReference>
<dbReference type="Gene3D" id="1.25.40.20">
    <property type="entry name" value="Ankyrin repeat-containing domain"/>
    <property type="match status" value="1"/>
</dbReference>
<dbReference type="SUPFAM" id="SSF48403">
    <property type="entry name" value="Ankyrin repeat"/>
    <property type="match status" value="1"/>
</dbReference>
<dbReference type="Proteomes" id="UP000326950">
    <property type="component" value="Unassembled WGS sequence"/>
</dbReference>
<dbReference type="EMBL" id="ML738850">
    <property type="protein sequence ID" value="KAE8155488.1"/>
    <property type="molecule type" value="Genomic_DNA"/>
</dbReference>
<keyword evidence="2" id="KW-0040">ANK repeat</keyword>
<evidence type="ECO:0000313" key="4">
    <source>
        <dbReference type="Proteomes" id="UP000326950"/>
    </source>
</evidence>